<dbReference type="AlphaFoldDB" id="A0A2U2D0Y1"/>
<reference evidence="1 2" key="1">
    <citation type="submission" date="2018-05" db="EMBL/GenBank/DDBJ databases">
        <title>Genome sequences of two Antarctic strains of Pseudomonas prosekii: insights into adaptation to extreme conditions.</title>
        <authorList>
            <person name="Snopkova K."/>
            <person name="Dufkova K."/>
            <person name="Cejkova D."/>
            <person name="Sedlacek I."/>
            <person name="Smajs D."/>
        </authorList>
    </citation>
    <scope>NUCLEOTIDE SEQUENCE [LARGE SCALE GENOMIC DNA]</scope>
    <source>
        <strain evidence="1 2">P2673</strain>
    </source>
</reference>
<evidence type="ECO:0000313" key="1">
    <source>
        <dbReference type="EMBL" id="PWE39395.1"/>
    </source>
</evidence>
<dbReference type="OrthoDB" id="2652925at2"/>
<protein>
    <submittedName>
        <fullName evidence="1">Uncharacterized protein</fullName>
    </submittedName>
</protein>
<dbReference type="Proteomes" id="UP000245056">
    <property type="component" value="Unassembled WGS sequence"/>
</dbReference>
<proteinExistence type="predicted"/>
<accession>A0A2U2D0Y1</accession>
<gene>
    <name evidence="1" type="ORF">C9I49_26200</name>
</gene>
<comment type="caution">
    <text evidence="1">The sequence shown here is derived from an EMBL/GenBank/DDBJ whole genome shotgun (WGS) entry which is preliminary data.</text>
</comment>
<dbReference type="EMBL" id="QFAW01000057">
    <property type="protein sequence ID" value="PWE39395.1"/>
    <property type="molecule type" value="Genomic_DNA"/>
</dbReference>
<evidence type="ECO:0000313" key="2">
    <source>
        <dbReference type="Proteomes" id="UP000245056"/>
    </source>
</evidence>
<organism evidence="1 2">
    <name type="scientific">Pseudomonas prosekii</name>
    <dbReference type="NCBI Taxonomy" id="1148509"/>
    <lineage>
        <taxon>Bacteria</taxon>
        <taxon>Pseudomonadati</taxon>
        <taxon>Pseudomonadota</taxon>
        <taxon>Gammaproteobacteria</taxon>
        <taxon>Pseudomonadales</taxon>
        <taxon>Pseudomonadaceae</taxon>
        <taxon>Pseudomonas</taxon>
    </lineage>
</organism>
<sequence length="116" mass="13254">MKQLPPTPPGNNRRLDLSLLTGKITFNDLSRLTDQPLPSQIDSLKEDLLQVEYGEHLLLDVGWYPEFDKSGAFQVMVIKGQNWDDPQWTGRARTLAQLSACLTEAQRELYAWLDQP</sequence>
<name>A0A2U2D0Y1_9PSED</name>
<dbReference type="RefSeq" id="WP_109522369.1">
    <property type="nucleotide sequence ID" value="NZ_QFAW01000057.1"/>
</dbReference>